<evidence type="ECO:0000256" key="5">
    <source>
        <dbReference type="ARBA" id="ARBA00022692"/>
    </source>
</evidence>
<comment type="caution">
    <text evidence="12">The sequence shown here is derived from an EMBL/GenBank/DDBJ whole genome shotgun (WGS) entry which is preliminary data.</text>
</comment>
<evidence type="ECO:0000259" key="11">
    <source>
        <dbReference type="PROSITE" id="PS50850"/>
    </source>
</evidence>
<dbReference type="PANTHER" id="PTHR43184:SF12">
    <property type="entry name" value="SUGAR PHOSPHATE EXCHANGER 3"/>
    <property type="match status" value="1"/>
</dbReference>
<dbReference type="AlphaFoldDB" id="A0A3M7R5Y7"/>
<feature type="transmembrane region" description="Helical" evidence="10">
    <location>
        <begin position="210"/>
        <end position="231"/>
    </location>
</feature>
<evidence type="ECO:0000256" key="7">
    <source>
        <dbReference type="ARBA" id="ARBA00023136"/>
    </source>
</evidence>
<sequence>MSNGPNFKTYGKNRFTHFHLSTFALTFLSYSLFHASRKTFSNVKATISEVWMPSCDASNISCELLKPDNLWNEHTFFHDQSDSKIFLGILDATFLAAYSIGLFISGILGDRFDLRLVLFLGMTLSSICMFFFGVLTEWLSIYNKIWYLSFWILNGFAQSTGWPAVVAVMGNWFPKSGRGLIFGIWSANASVGNILGALMVASILKYGYHYAFLLSSAVFFAGAILVLFGLIPSPKDVGLADPDAEHKDEAAASDVEDNMEQPLIQQPKAIGFFQALFLPGVIMYSLCYACLKMVNYSFLFWLPFYLTNKFRWTESVADQISIWYDVGGILGGIIGGYISDVLKKRSVVIFTLLTLALPSLYIFSDSSDSKLMNAFLMSIVGFFIGGAANMISATITADLGKQGPIQGNKDGLATVTGIVDGTGSIGAALGQLFVPLIQDRFDWFYVFYFFIVLCVLTNVCIVPLFLRESKELYMEFKTRAGYRPVNGEADD</sequence>
<feature type="domain" description="Major facilitator superfamily (MFS) profile" evidence="11">
    <location>
        <begin position="22"/>
        <end position="469"/>
    </location>
</feature>
<evidence type="ECO:0000313" key="12">
    <source>
        <dbReference type="EMBL" id="RNA18804.1"/>
    </source>
</evidence>
<organism evidence="12 13">
    <name type="scientific">Brachionus plicatilis</name>
    <name type="common">Marine rotifer</name>
    <name type="synonym">Brachionus muelleri</name>
    <dbReference type="NCBI Taxonomy" id="10195"/>
    <lineage>
        <taxon>Eukaryota</taxon>
        <taxon>Metazoa</taxon>
        <taxon>Spiralia</taxon>
        <taxon>Gnathifera</taxon>
        <taxon>Rotifera</taxon>
        <taxon>Eurotatoria</taxon>
        <taxon>Monogononta</taxon>
        <taxon>Pseudotrocha</taxon>
        <taxon>Ploima</taxon>
        <taxon>Brachionidae</taxon>
        <taxon>Brachionus</taxon>
    </lineage>
</organism>
<keyword evidence="3" id="KW-0813">Transport</keyword>
<dbReference type="SUPFAM" id="SSF103473">
    <property type="entry name" value="MFS general substrate transporter"/>
    <property type="match status" value="1"/>
</dbReference>
<dbReference type="EMBL" id="REGN01004167">
    <property type="protein sequence ID" value="RNA18804.1"/>
    <property type="molecule type" value="Genomic_DNA"/>
</dbReference>
<dbReference type="InterPro" id="IPR000849">
    <property type="entry name" value="Sugar_P_transporter"/>
</dbReference>
<keyword evidence="13" id="KW-1185">Reference proteome</keyword>
<dbReference type="GO" id="GO:0022857">
    <property type="term" value="F:transmembrane transporter activity"/>
    <property type="evidence" value="ECO:0007669"/>
    <property type="project" value="InterPro"/>
</dbReference>
<proteinExistence type="inferred from homology"/>
<evidence type="ECO:0000256" key="8">
    <source>
        <dbReference type="ARBA" id="ARBA00041091"/>
    </source>
</evidence>
<comment type="subcellular location">
    <subcellularLocation>
        <location evidence="1">Membrane</location>
        <topology evidence="1">Multi-pass membrane protein</topology>
    </subcellularLocation>
</comment>
<keyword evidence="6 10" id="KW-1133">Transmembrane helix</keyword>
<protein>
    <recommendedName>
        <fullName evidence="8">Sugar phosphate exchanger 3</fullName>
    </recommendedName>
    <alternativeName>
        <fullName evidence="9">Solute carrier family 37 member 3</fullName>
    </alternativeName>
</protein>
<evidence type="ECO:0000256" key="4">
    <source>
        <dbReference type="ARBA" id="ARBA00022597"/>
    </source>
</evidence>
<feature type="transmembrane region" description="Helical" evidence="10">
    <location>
        <begin position="443"/>
        <end position="466"/>
    </location>
</feature>
<keyword evidence="4" id="KW-0762">Sugar transport</keyword>
<feature type="transmembrane region" description="Helical" evidence="10">
    <location>
        <begin position="116"/>
        <end position="139"/>
    </location>
</feature>
<reference evidence="12 13" key="1">
    <citation type="journal article" date="2018" name="Sci. Rep.">
        <title>Genomic signatures of local adaptation to the degree of environmental predictability in rotifers.</title>
        <authorList>
            <person name="Franch-Gras L."/>
            <person name="Hahn C."/>
            <person name="Garcia-Roger E.M."/>
            <person name="Carmona M.J."/>
            <person name="Serra M."/>
            <person name="Gomez A."/>
        </authorList>
    </citation>
    <scope>NUCLEOTIDE SEQUENCE [LARGE SCALE GENOMIC DNA]</scope>
    <source>
        <strain evidence="12">HYR1</strain>
    </source>
</reference>
<feature type="transmembrane region" description="Helical" evidence="10">
    <location>
        <begin position="276"/>
        <end position="302"/>
    </location>
</feature>
<dbReference type="OrthoDB" id="3639251at2759"/>
<name>A0A3M7R5Y7_BRAPC</name>
<dbReference type="PROSITE" id="PS50850">
    <property type="entry name" value="MFS"/>
    <property type="match status" value="1"/>
</dbReference>
<feature type="transmembrane region" description="Helical" evidence="10">
    <location>
        <begin position="322"/>
        <end position="339"/>
    </location>
</feature>
<evidence type="ECO:0000256" key="6">
    <source>
        <dbReference type="ARBA" id="ARBA00022989"/>
    </source>
</evidence>
<evidence type="ECO:0000256" key="2">
    <source>
        <dbReference type="ARBA" id="ARBA00009598"/>
    </source>
</evidence>
<evidence type="ECO:0000313" key="13">
    <source>
        <dbReference type="Proteomes" id="UP000276133"/>
    </source>
</evidence>
<dbReference type="Gene3D" id="1.20.1250.20">
    <property type="entry name" value="MFS general substrate transporter like domains"/>
    <property type="match status" value="2"/>
</dbReference>
<keyword evidence="7 10" id="KW-0472">Membrane</keyword>
<feature type="transmembrane region" description="Helical" evidence="10">
    <location>
        <begin position="346"/>
        <end position="363"/>
    </location>
</feature>
<feature type="transmembrane region" description="Helical" evidence="10">
    <location>
        <begin position="85"/>
        <end position="104"/>
    </location>
</feature>
<feature type="transmembrane region" description="Helical" evidence="10">
    <location>
        <begin position="15"/>
        <end position="33"/>
    </location>
</feature>
<dbReference type="InterPro" id="IPR036259">
    <property type="entry name" value="MFS_trans_sf"/>
</dbReference>
<evidence type="ECO:0000256" key="1">
    <source>
        <dbReference type="ARBA" id="ARBA00004141"/>
    </source>
</evidence>
<gene>
    <name evidence="12" type="ORF">BpHYR1_009415</name>
</gene>
<feature type="transmembrane region" description="Helical" evidence="10">
    <location>
        <begin position="375"/>
        <end position="400"/>
    </location>
</feature>
<dbReference type="GO" id="GO:0005789">
    <property type="term" value="C:endoplasmic reticulum membrane"/>
    <property type="evidence" value="ECO:0007669"/>
    <property type="project" value="TreeGrafter"/>
</dbReference>
<evidence type="ECO:0000256" key="10">
    <source>
        <dbReference type="SAM" id="Phobius"/>
    </source>
</evidence>
<evidence type="ECO:0000256" key="3">
    <source>
        <dbReference type="ARBA" id="ARBA00022448"/>
    </source>
</evidence>
<feature type="transmembrane region" description="Helical" evidence="10">
    <location>
        <begin position="180"/>
        <end position="204"/>
    </location>
</feature>
<accession>A0A3M7R5Y7</accession>
<evidence type="ECO:0000256" key="9">
    <source>
        <dbReference type="ARBA" id="ARBA00042039"/>
    </source>
</evidence>
<dbReference type="Proteomes" id="UP000276133">
    <property type="component" value="Unassembled WGS sequence"/>
</dbReference>
<dbReference type="STRING" id="10195.A0A3M7R5Y7"/>
<feature type="transmembrane region" description="Helical" evidence="10">
    <location>
        <begin position="412"/>
        <end position="437"/>
    </location>
</feature>
<dbReference type="Pfam" id="PF07690">
    <property type="entry name" value="MFS_1"/>
    <property type="match status" value="1"/>
</dbReference>
<dbReference type="InterPro" id="IPR011701">
    <property type="entry name" value="MFS"/>
</dbReference>
<dbReference type="PIRSF" id="PIRSF002808">
    <property type="entry name" value="Hexose_phosphate_transp"/>
    <property type="match status" value="1"/>
</dbReference>
<feature type="transmembrane region" description="Helical" evidence="10">
    <location>
        <begin position="145"/>
        <end position="168"/>
    </location>
</feature>
<dbReference type="InterPro" id="IPR020846">
    <property type="entry name" value="MFS_dom"/>
</dbReference>
<comment type="similarity">
    <text evidence="2">Belongs to the major facilitator superfamily. Organophosphate:Pi antiporter (OPA) (TC 2.A.1.4) family.</text>
</comment>
<keyword evidence="5 10" id="KW-0812">Transmembrane</keyword>
<dbReference type="PANTHER" id="PTHR43184">
    <property type="entry name" value="MAJOR FACILITATOR SUPERFAMILY TRANSPORTER 16, ISOFORM B"/>
    <property type="match status" value="1"/>
</dbReference>